<keyword evidence="8" id="KW-1185">Reference proteome</keyword>
<feature type="compositionally biased region" description="Basic and acidic residues" evidence="5">
    <location>
        <begin position="313"/>
        <end position="325"/>
    </location>
</feature>
<dbReference type="GO" id="GO:0019933">
    <property type="term" value="P:cAMP-mediated signaling"/>
    <property type="evidence" value="ECO:0007669"/>
    <property type="project" value="TreeGrafter"/>
</dbReference>
<dbReference type="InterPro" id="IPR006599">
    <property type="entry name" value="CARP_motif"/>
</dbReference>
<dbReference type="InterPro" id="IPR013912">
    <property type="entry name" value="Adenylate_cyclase-assoc_CAP_C"/>
</dbReference>
<dbReference type="InterPro" id="IPR001837">
    <property type="entry name" value="Adenylate_cyclase-assoc_CAP"/>
</dbReference>
<comment type="function">
    <text evidence="2">The N-terminal domain binds to adenylyl cyclase, thereby enabling adenylyl cyclase to be activated by upstream regulatory signals, such as Ras. The C-terminal domain is required for normal cellular morphology and growth control.</text>
</comment>
<dbReference type="Proteomes" id="UP000094336">
    <property type="component" value="Unassembled WGS sequence"/>
</dbReference>
<dbReference type="InterPro" id="IPR013992">
    <property type="entry name" value="Adenylate_cyclase-assoc_CAP_N"/>
</dbReference>
<dbReference type="STRING" id="984486.A0A1E3QYM0"/>
<evidence type="ECO:0000256" key="4">
    <source>
        <dbReference type="RuleBase" id="RU000647"/>
    </source>
</evidence>
<feature type="compositionally biased region" description="Pro residues" evidence="5">
    <location>
        <begin position="270"/>
        <end position="282"/>
    </location>
</feature>
<dbReference type="RefSeq" id="XP_018988091.1">
    <property type="nucleotide sequence ID" value="XM_019127565.1"/>
</dbReference>
<gene>
    <name evidence="7" type="ORF">BABINDRAFT_159276</name>
</gene>
<dbReference type="PANTHER" id="PTHR10652:SF0">
    <property type="entry name" value="ADENYLYL CYCLASE-ASSOCIATED PROTEIN"/>
    <property type="match status" value="1"/>
</dbReference>
<dbReference type="GO" id="GO:0031138">
    <property type="term" value="P:negative regulation of conjugation with cellular fusion"/>
    <property type="evidence" value="ECO:0007669"/>
    <property type="project" value="EnsemblFungi"/>
</dbReference>
<dbReference type="SUPFAM" id="SSF69340">
    <property type="entry name" value="C-terminal domain of adenylylcyclase associated protein"/>
    <property type="match status" value="1"/>
</dbReference>
<dbReference type="InterPro" id="IPR036222">
    <property type="entry name" value="CAP_N_sf"/>
</dbReference>
<dbReference type="FunFam" id="1.25.40.330:FF:000001">
    <property type="entry name" value="Adenylyl cyclase-associated protein"/>
    <property type="match status" value="1"/>
</dbReference>
<dbReference type="GeneID" id="30145418"/>
<dbReference type="PANTHER" id="PTHR10652">
    <property type="entry name" value="ADENYLYL CYCLASE-ASSOCIATED PROTEIN"/>
    <property type="match status" value="1"/>
</dbReference>
<dbReference type="SUPFAM" id="SSF101278">
    <property type="entry name" value="N-terminal domain of adenylylcyclase associated protein, CAP"/>
    <property type="match status" value="1"/>
</dbReference>
<dbReference type="InterPro" id="IPR053950">
    <property type="entry name" value="CAP_N"/>
</dbReference>
<accession>A0A1E3QYM0</accession>
<evidence type="ECO:0000256" key="3">
    <source>
        <dbReference type="ARBA" id="ARBA00072052"/>
    </source>
</evidence>
<dbReference type="GO" id="GO:0007015">
    <property type="term" value="P:actin filament organization"/>
    <property type="evidence" value="ECO:0007669"/>
    <property type="project" value="EnsemblFungi"/>
</dbReference>
<dbReference type="OrthoDB" id="77251at2759"/>
<evidence type="ECO:0000256" key="1">
    <source>
        <dbReference type="ARBA" id="ARBA00007659"/>
    </source>
</evidence>
<dbReference type="InterPro" id="IPR017901">
    <property type="entry name" value="C-CAP_CF_C-like"/>
</dbReference>
<organism evidence="7 8">
    <name type="scientific">Babjeviella inositovora NRRL Y-12698</name>
    <dbReference type="NCBI Taxonomy" id="984486"/>
    <lineage>
        <taxon>Eukaryota</taxon>
        <taxon>Fungi</taxon>
        <taxon>Dikarya</taxon>
        <taxon>Ascomycota</taxon>
        <taxon>Saccharomycotina</taxon>
        <taxon>Pichiomycetes</taxon>
        <taxon>Serinales incertae sedis</taxon>
        <taxon>Babjeviella</taxon>
    </lineage>
</organism>
<dbReference type="EMBL" id="KV454426">
    <property type="protein sequence ID" value="ODQ82763.1"/>
    <property type="molecule type" value="Genomic_DNA"/>
</dbReference>
<dbReference type="Pfam" id="PF08603">
    <property type="entry name" value="CAP_C"/>
    <property type="match status" value="1"/>
</dbReference>
<feature type="domain" description="C-CAP/cofactor C-like" evidence="6">
    <location>
        <begin position="353"/>
        <end position="491"/>
    </location>
</feature>
<dbReference type="Pfam" id="PF21938">
    <property type="entry name" value="CAP_N"/>
    <property type="match status" value="1"/>
</dbReference>
<sequence length="513" mass="55636">MSDQNQFQLQGYNLLTLLKRLEVATSRLEDITIFQEEATKGIQQDAGQLPQEMAISPQAPASQAVATPTSVSTPSSAPAIVAFDAFVAEYVTPFVALSLEIDPLVFQQAELLAAAFQAQKRFLLIASRAKKPADTDAAYAKVLLPTNSELMAIDDLKERNRGSNFANHLSTVAEGSPGLSWVVVPTPVSFIPEYKDSAQFWSNRVLKEYRDKDAKHVEWVKRFLSIFDGLKAYVKEYHSTGVAWNANGKTLEEVLEASENDSVTSSPPSAGGPPPPPPPPPASVFQASSESSGMGAVFGDLNRGADITAGLKKVDKSQMSHKNPELRAAAKKAVPAPPKKPTSLSSASSAKTPKRQPKKELEGSKWLIEHFEDEHELVIDGEMQQSVFINKCSNVTIQIKGKVNAITVNDCSKIGLVVDSCVSGIDIIKNVKYGVQLMGVVPMINIDQSSDGSIYLNKDSLDCEVFTSQTTSLNINLPPLEDDGDFVEVPVPEQFKHTFQGGKLKSEIVQHIG</sequence>
<evidence type="ECO:0000256" key="5">
    <source>
        <dbReference type="SAM" id="MobiDB-lite"/>
    </source>
</evidence>
<dbReference type="InterPro" id="IPR016098">
    <property type="entry name" value="CAP/MinC_C"/>
</dbReference>
<protein>
    <recommendedName>
        <fullName evidence="3 4">Adenylyl cyclase-associated protein</fullName>
    </recommendedName>
</protein>
<dbReference type="InterPro" id="IPR018106">
    <property type="entry name" value="CAP_CS_N"/>
</dbReference>
<dbReference type="PROSITE" id="PS01089">
    <property type="entry name" value="CAP_2"/>
    <property type="match status" value="1"/>
</dbReference>
<dbReference type="SMART" id="SM00673">
    <property type="entry name" value="CARP"/>
    <property type="match status" value="2"/>
</dbReference>
<dbReference type="AlphaFoldDB" id="A0A1E3QYM0"/>
<proteinExistence type="inferred from homology"/>
<dbReference type="GO" id="GO:0003779">
    <property type="term" value="F:actin binding"/>
    <property type="evidence" value="ECO:0007669"/>
    <property type="project" value="InterPro"/>
</dbReference>
<dbReference type="InterPro" id="IPR028417">
    <property type="entry name" value="CAP_CS_C"/>
</dbReference>
<feature type="compositionally biased region" description="Polar residues" evidence="5">
    <location>
        <begin position="342"/>
        <end position="351"/>
    </location>
</feature>
<feature type="region of interest" description="Disordered" evidence="5">
    <location>
        <begin position="256"/>
        <end position="289"/>
    </location>
</feature>
<reference evidence="8" key="1">
    <citation type="submission" date="2016-05" db="EMBL/GenBank/DDBJ databases">
        <title>Comparative genomics of biotechnologically important yeasts.</title>
        <authorList>
            <consortium name="DOE Joint Genome Institute"/>
            <person name="Riley R."/>
            <person name="Haridas S."/>
            <person name="Wolfe K.H."/>
            <person name="Lopes M.R."/>
            <person name="Hittinger C.T."/>
            <person name="Goker M."/>
            <person name="Salamov A."/>
            <person name="Wisecaver J."/>
            <person name="Long T.M."/>
            <person name="Aerts A.L."/>
            <person name="Barry K."/>
            <person name="Choi C."/>
            <person name="Clum A."/>
            <person name="Coughlan A.Y."/>
            <person name="Deshpande S."/>
            <person name="Douglass A.P."/>
            <person name="Hanson S.J."/>
            <person name="Klenk H.-P."/>
            <person name="Labutti K."/>
            <person name="Lapidus A."/>
            <person name="Lindquist E."/>
            <person name="Lipzen A."/>
            <person name="Meier-Kolthoff J.P."/>
            <person name="Ohm R.A."/>
            <person name="Otillar R.P."/>
            <person name="Pangilinan J."/>
            <person name="Peng Y."/>
            <person name="Rokas A."/>
            <person name="Rosa C.A."/>
            <person name="Scheuner C."/>
            <person name="Sibirny A.A."/>
            <person name="Slot J.C."/>
            <person name="Stielow J.B."/>
            <person name="Sun H."/>
            <person name="Kurtzman C.P."/>
            <person name="Blackwell M."/>
            <person name="Grigoriev I.V."/>
            <person name="Jeffries T.W."/>
        </authorList>
    </citation>
    <scope>NUCLEOTIDE SEQUENCE [LARGE SCALE GENOMIC DNA]</scope>
    <source>
        <strain evidence="8">NRRL Y-12698</strain>
    </source>
</reference>
<dbReference type="GO" id="GO:0005737">
    <property type="term" value="C:cytoplasm"/>
    <property type="evidence" value="ECO:0007669"/>
    <property type="project" value="TreeGrafter"/>
</dbReference>
<evidence type="ECO:0000313" key="7">
    <source>
        <dbReference type="EMBL" id="ODQ82763.1"/>
    </source>
</evidence>
<dbReference type="Gene3D" id="2.160.20.70">
    <property type="match status" value="1"/>
</dbReference>
<dbReference type="GO" id="GO:0035838">
    <property type="term" value="C:growing cell tip"/>
    <property type="evidence" value="ECO:0007669"/>
    <property type="project" value="EnsemblFungi"/>
</dbReference>
<evidence type="ECO:0000313" key="8">
    <source>
        <dbReference type="Proteomes" id="UP000094336"/>
    </source>
</evidence>
<dbReference type="PROSITE" id="PS01088">
    <property type="entry name" value="CAP_1"/>
    <property type="match status" value="1"/>
</dbReference>
<feature type="region of interest" description="Disordered" evidence="5">
    <location>
        <begin position="313"/>
        <end position="361"/>
    </location>
</feature>
<dbReference type="GO" id="GO:0030308">
    <property type="term" value="P:negative regulation of cell growth"/>
    <property type="evidence" value="ECO:0007669"/>
    <property type="project" value="EnsemblFungi"/>
</dbReference>
<name>A0A1E3QYM0_9ASCO</name>
<dbReference type="InterPro" id="IPR036223">
    <property type="entry name" value="CAP_C_sf"/>
</dbReference>
<dbReference type="GO" id="GO:0000935">
    <property type="term" value="C:division septum"/>
    <property type="evidence" value="ECO:0007669"/>
    <property type="project" value="EnsemblFungi"/>
</dbReference>
<dbReference type="GO" id="GO:0008179">
    <property type="term" value="F:adenylate cyclase binding"/>
    <property type="evidence" value="ECO:0007669"/>
    <property type="project" value="TreeGrafter"/>
</dbReference>
<comment type="similarity">
    <text evidence="1 4">Belongs to the CAP family.</text>
</comment>
<dbReference type="Pfam" id="PF01213">
    <property type="entry name" value="CAP_N-CM"/>
    <property type="match status" value="1"/>
</dbReference>
<dbReference type="GO" id="GO:0010619">
    <property type="term" value="P:adenylate cyclase-activating glucose-activated G protein-coupled receptor signaling pathway"/>
    <property type="evidence" value="ECO:0007669"/>
    <property type="project" value="EnsemblFungi"/>
</dbReference>
<dbReference type="Gene3D" id="1.25.40.330">
    <property type="entry name" value="Adenylate cyclase-associated CAP, N-terminal domain"/>
    <property type="match status" value="1"/>
</dbReference>
<evidence type="ECO:0000259" key="6">
    <source>
        <dbReference type="PROSITE" id="PS51329"/>
    </source>
</evidence>
<dbReference type="PROSITE" id="PS51329">
    <property type="entry name" value="C_CAP_COFACTOR_C"/>
    <property type="match status" value="1"/>
</dbReference>
<evidence type="ECO:0000256" key="2">
    <source>
        <dbReference type="ARBA" id="ARBA00054756"/>
    </source>
</evidence>